<comment type="caution">
    <text evidence="1">The sequence shown here is derived from an EMBL/GenBank/DDBJ whole genome shotgun (WGS) entry which is preliminary data.</text>
</comment>
<gene>
    <name evidence="1" type="ORF">O6H91_19G014900</name>
</gene>
<protein>
    <submittedName>
        <fullName evidence="1">Uncharacterized protein</fullName>
    </submittedName>
</protein>
<name>A0ACC2AT09_DIPCM</name>
<evidence type="ECO:0000313" key="2">
    <source>
        <dbReference type="Proteomes" id="UP001162992"/>
    </source>
</evidence>
<dbReference type="Proteomes" id="UP001162992">
    <property type="component" value="Chromosome 19"/>
</dbReference>
<sequence>MASCTSTYENVANAQIAVNSSSILSRSSSATGTKPVSSDGVASPAAAVATVLKEIEEFGEEVEGKFKKLEGAFRSKVKRPDKELFCNLKTQINEELEEVLVIQGVEVPSDKISKFDVFINLPDANNETPLNIPEFAGSFVNVPHLGMGPGMKRKKILRIGIGDKLEQLGIKDMSSVIVTVVPKGKGKDVPIVIKGIKIEYD</sequence>
<organism evidence="1 2">
    <name type="scientific">Diphasiastrum complanatum</name>
    <name type="common">Issler's clubmoss</name>
    <name type="synonym">Lycopodium complanatum</name>
    <dbReference type="NCBI Taxonomy" id="34168"/>
    <lineage>
        <taxon>Eukaryota</taxon>
        <taxon>Viridiplantae</taxon>
        <taxon>Streptophyta</taxon>
        <taxon>Embryophyta</taxon>
        <taxon>Tracheophyta</taxon>
        <taxon>Lycopodiopsida</taxon>
        <taxon>Lycopodiales</taxon>
        <taxon>Lycopodiaceae</taxon>
        <taxon>Lycopodioideae</taxon>
        <taxon>Diphasiastrum</taxon>
    </lineage>
</organism>
<keyword evidence="2" id="KW-1185">Reference proteome</keyword>
<reference evidence="2" key="1">
    <citation type="journal article" date="2024" name="Proc. Natl. Acad. Sci. U.S.A.">
        <title>Extraordinary preservation of gene collinearity over three hundred million years revealed in homosporous lycophytes.</title>
        <authorList>
            <person name="Li C."/>
            <person name="Wickell D."/>
            <person name="Kuo L.Y."/>
            <person name="Chen X."/>
            <person name="Nie B."/>
            <person name="Liao X."/>
            <person name="Peng D."/>
            <person name="Ji J."/>
            <person name="Jenkins J."/>
            <person name="Williams M."/>
            <person name="Shu S."/>
            <person name="Plott C."/>
            <person name="Barry K."/>
            <person name="Rajasekar S."/>
            <person name="Grimwood J."/>
            <person name="Han X."/>
            <person name="Sun S."/>
            <person name="Hou Z."/>
            <person name="He W."/>
            <person name="Dai G."/>
            <person name="Sun C."/>
            <person name="Schmutz J."/>
            <person name="Leebens-Mack J.H."/>
            <person name="Li F.W."/>
            <person name="Wang L."/>
        </authorList>
    </citation>
    <scope>NUCLEOTIDE SEQUENCE [LARGE SCALE GENOMIC DNA]</scope>
    <source>
        <strain evidence="2">cv. PW_Plant_1</strain>
    </source>
</reference>
<proteinExistence type="predicted"/>
<accession>A0ACC2AT09</accession>
<evidence type="ECO:0000313" key="1">
    <source>
        <dbReference type="EMBL" id="KAJ7520635.1"/>
    </source>
</evidence>
<dbReference type="EMBL" id="CM055110">
    <property type="protein sequence ID" value="KAJ7520635.1"/>
    <property type="molecule type" value="Genomic_DNA"/>
</dbReference>